<dbReference type="InterPro" id="IPR045083">
    <property type="entry name" value="ATP_synth_F0_asu_bact/mt"/>
</dbReference>
<comment type="similarity">
    <text evidence="2">Belongs to the ATPase A chain family.</text>
</comment>
<feature type="transmembrane region" description="Helical" evidence="12">
    <location>
        <begin position="121"/>
        <end position="143"/>
    </location>
</feature>
<comment type="subcellular location">
    <subcellularLocation>
        <location evidence="1">Membrane</location>
        <topology evidence="1">Multi-pass membrane protein</topology>
    </subcellularLocation>
    <subcellularLocation>
        <location evidence="11">Mitochondrion inner membrane</location>
        <topology evidence="11">Multi-pass membrane protein</topology>
    </subcellularLocation>
</comment>
<keyword evidence="13" id="KW-0496">Mitochondrion</keyword>
<dbReference type="Gene3D" id="1.20.120.220">
    <property type="entry name" value="ATP synthase, F0 complex, subunit A"/>
    <property type="match status" value="1"/>
</dbReference>
<feature type="transmembrane region" description="Helical" evidence="12">
    <location>
        <begin position="7"/>
        <end position="27"/>
    </location>
</feature>
<keyword evidence="10" id="KW-0066">ATP synthesis</keyword>
<evidence type="ECO:0000256" key="6">
    <source>
        <dbReference type="ARBA" id="ARBA00022781"/>
    </source>
</evidence>
<dbReference type="CTD" id="4508"/>
<dbReference type="Pfam" id="PF00119">
    <property type="entry name" value="ATP-synt_A"/>
    <property type="match status" value="1"/>
</dbReference>
<evidence type="ECO:0000256" key="10">
    <source>
        <dbReference type="ARBA" id="ARBA00023310"/>
    </source>
</evidence>
<feature type="transmembrane region" description="Helical" evidence="12">
    <location>
        <begin position="83"/>
        <end position="101"/>
    </location>
</feature>
<evidence type="ECO:0000256" key="3">
    <source>
        <dbReference type="ARBA" id="ARBA00022448"/>
    </source>
</evidence>
<dbReference type="PANTHER" id="PTHR11410">
    <property type="entry name" value="ATP SYNTHASE SUBUNIT A"/>
    <property type="match status" value="1"/>
</dbReference>
<dbReference type="GO" id="GO:0046933">
    <property type="term" value="F:proton-transporting ATP synthase activity, rotational mechanism"/>
    <property type="evidence" value="ECO:0007669"/>
    <property type="project" value="TreeGrafter"/>
</dbReference>
<dbReference type="GeneID" id="19351193"/>
<evidence type="ECO:0000256" key="1">
    <source>
        <dbReference type="ARBA" id="ARBA00004141"/>
    </source>
</evidence>
<evidence type="ECO:0000256" key="7">
    <source>
        <dbReference type="ARBA" id="ARBA00022989"/>
    </source>
</evidence>
<dbReference type="EMBL" id="HF548553">
    <property type="protein sequence ID" value="CCO25716.1"/>
    <property type="molecule type" value="Genomic_DNA"/>
</dbReference>
<evidence type="ECO:0000256" key="4">
    <source>
        <dbReference type="ARBA" id="ARBA00022547"/>
    </source>
</evidence>
<keyword evidence="3" id="KW-0813">Transport</keyword>
<dbReference type="PRINTS" id="PR00123">
    <property type="entry name" value="ATPASEA"/>
</dbReference>
<gene>
    <name evidence="13" type="primary">atp6</name>
</gene>
<dbReference type="PANTHER" id="PTHR11410:SF0">
    <property type="entry name" value="ATP SYNTHASE SUBUNIT A"/>
    <property type="match status" value="1"/>
</dbReference>
<dbReference type="GO" id="GO:0005743">
    <property type="term" value="C:mitochondrial inner membrane"/>
    <property type="evidence" value="ECO:0007669"/>
    <property type="project" value="UniProtKB-SubCell"/>
</dbReference>
<dbReference type="CDD" id="cd00310">
    <property type="entry name" value="ATP-synt_Fo_a_6"/>
    <property type="match status" value="1"/>
</dbReference>
<protein>
    <recommendedName>
        <fullName evidence="11">ATP synthase subunit a</fullName>
    </recommendedName>
</protein>
<dbReference type="InterPro" id="IPR000568">
    <property type="entry name" value="ATP_synth_F0_asu"/>
</dbReference>
<evidence type="ECO:0000256" key="9">
    <source>
        <dbReference type="ARBA" id="ARBA00023136"/>
    </source>
</evidence>
<reference evidence="13" key="1">
    <citation type="journal article" date="2014" name="Genome Biol. Evol.">
        <title>Ascidian mitogenomics: comparison of evolutionary rates in closely related taxa provides evidence of ongoing speciation events.</title>
        <authorList>
            <person name="Griggio F."/>
            <person name="Voskoboynik A."/>
            <person name="Iannelli F."/>
            <person name="Justy F."/>
            <person name="Tilak M.K."/>
            <person name="Turon X."/>
            <person name="Pesole G."/>
            <person name="Douzery E.J."/>
            <person name="Mastrototaro F."/>
            <person name="Gissi C."/>
        </authorList>
    </citation>
    <scope>NUCLEOTIDE SEQUENCE</scope>
    <source>
        <tissue evidence="13">Colony</tissue>
    </source>
</reference>
<geneLocation type="mitochondrion" evidence="13"/>
<dbReference type="GO" id="GO:0045259">
    <property type="term" value="C:proton-transporting ATP synthase complex"/>
    <property type="evidence" value="ECO:0007669"/>
    <property type="project" value="UniProtKB-KW"/>
</dbReference>
<keyword evidence="9 12" id="KW-0472">Membrane</keyword>
<evidence type="ECO:0000256" key="5">
    <source>
        <dbReference type="ARBA" id="ARBA00022692"/>
    </source>
</evidence>
<sequence>MFLNFESAVLMGLPLGVLILMFLLVFAMKIFSLRGMKYFLNQVSYHFYSFFFPGSWVMMVLFFFVMFMNVFGLIPGSFSLSSLPLMTLGMGIVGWGGGYIYCLYSNYNGCISHFLPQGSPMVLSVLLVWIEILSWICRPLVLGIRLMANITAGHLLMFLCGSGVFFSGSVFLFPMVFLFALVGLEIGVSFIQSYVYQLLLSLYMKEGLE</sequence>
<keyword evidence="4" id="KW-0138">CF(0)</keyword>
<evidence type="ECO:0000313" key="13">
    <source>
        <dbReference type="EMBL" id="CCO25716.1"/>
    </source>
</evidence>
<dbReference type="InterPro" id="IPR035908">
    <property type="entry name" value="F0_ATP_A_sf"/>
</dbReference>
<dbReference type="NCBIfam" id="TIGR01131">
    <property type="entry name" value="ATP_synt_6_or_A"/>
    <property type="match status" value="1"/>
</dbReference>
<dbReference type="SUPFAM" id="SSF81336">
    <property type="entry name" value="F1F0 ATP synthase subunit A"/>
    <property type="match status" value="1"/>
</dbReference>
<dbReference type="AlphaFoldDB" id="A0A024GW79"/>
<organism evidence="13">
    <name type="scientific">Botrylloides leachii</name>
    <name type="common">Sea squirt</name>
    <dbReference type="NCBI Taxonomy" id="62808"/>
    <lineage>
        <taxon>Eukaryota</taxon>
        <taxon>Metazoa</taxon>
        <taxon>Chordata</taxon>
        <taxon>Tunicata</taxon>
        <taxon>Ascidiacea</taxon>
        <taxon>Stolidobranchia</taxon>
        <taxon>Styelidae</taxon>
        <taxon>Botrylloides</taxon>
    </lineage>
</organism>
<proteinExistence type="inferred from homology"/>
<keyword evidence="6" id="KW-0375">Hydrogen ion transport</keyword>
<evidence type="ECO:0000256" key="11">
    <source>
        <dbReference type="RuleBase" id="RU004450"/>
    </source>
</evidence>
<dbReference type="RefSeq" id="YP_009029822.1">
    <property type="nucleotide sequence ID" value="NC_024103.1"/>
</dbReference>
<keyword evidence="7 12" id="KW-1133">Transmembrane helix</keyword>
<accession>A0A024GW79</accession>
<keyword evidence="5 12" id="KW-0812">Transmembrane</keyword>
<keyword evidence="8" id="KW-0406">Ion transport</keyword>
<name>A0A024GW79_BOTLH</name>
<evidence type="ECO:0000256" key="12">
    <source>
        <dbReference type="SAM" id="Phobius"/>
    </source>
</evidence>
<evidence type="ECO:0000256" key="2">
    <source>
        <dbReference type="ARBA" id="ARBA00006810"/>
    </source>
</evidence>
<evidence type="ECO:0000256" key="8">
    <source>
        <dbReference type="ARBA" id="ARBA00023065"/>
    </source>
</evidence>
<feature type="transmembrane region" description="Helical" evidence="12">
    <location>
        <begin position="47"/>
        <end position="71"/>
    </location>
</feature>